<evidence type="ECO:0000256" key="1">
    <source>
        <dbReference type="ARBA" id="ARBA00022617"/>
    </source>
</evidence>
<dbReference type="Pfam" id="PF00034">
    <property type="entry name" value="Cytochrom_C"/>
    <property type="match status" value="1"/>
</dbReference>
<dbReference type="STRING" id="1117702.AQZ52_13675"/>
<evidence type="ECO:0000259" key="6">
    <source>
        <dbReference type="PROSITE" id="PS51007"/>
    </source>
</evidence>
<keyword evidence="2 4" id="KW-0479">Metal-binding</keyword>
<dbReference type="GO" id="GO:0009055">
    <property type="term" value="F:electron transfer activity"/>
    <property type="evidence" value="ECO:0007669"/>
    <property type="project" value="InterPro"/>
</dbReference>
<comment type="caution">
    <text evidence="7">The sequence shown here is derived from an EMBL/GenBank/DDBJ whole genome shotgun (WGS) entry which is preliminary data.</text>
</comment>
<proteinExistence type="predicted"/>
<dbReference type="RefSeq" id="WP_067911772.1">
    <property type="nucleotide sequence ID" value="NZ_KQ954245.1"/>
</dbReference>
<dbReference type="InterPro" id="IPR036909">
    <property type="entry name" value="Cyt_c-like_dom_sf"/>
</dbReference>
<evidence type="ECO:0000256" key="4">
    <source>
        <dbReference type="PROSITE-ProRule" id="PRU00433"/>
    </source>
</evidence>
<dbReference type="Gene3D" id="1.10.760.10">
    <property type="entry name" value="Cytochrome c-like domain"/>
    <property type="match status" value="1"/>
</dbReference>
<dbReference type="PANTHER" id="PTHR35008:SF4">
    <property type="entry name" value="BLL4482 PROTEIN"/>
    <property type="match status" value="1"/>
</dbReference>
<dbReference type="AlphaFoldDB" id="A0A124JU50"/>
<dbReference type="OrthoDB" id="70223at2"/>
<evidence type="ECO:0000313" key="8">
    <source>
        <dbReference type="Proteomes" id="UP000058012"/>
    </source>
</evidence>
<sequence>MKRAAPLFLAATAAGALVGLTLPVHAAADGAAVYGRCAACHTKTGAGVPGVFPPLGEDFRVMAASDAGRRYLALVVTRGISGPIKVGGKPYAGVMPAQATLDDASVAAVLNHVGTEIAKTGPAFKPFAEAEVAALRAGGARLSAQDVGKLHASAGGQ</sequence>
<keyword evidence="3 4" id="KW-0408">Iron</keyword>
<evidence type="ECO:0000256" key="3">
    <source>
        <dbReference type="ARBA" id="ARBA00023004"/>
    </source>
</evidence>
<dbReference type="InterPro" id="IPR051459">
    <property type="entry name" value="Cytochrome_c-type_DH"/>
</dbReference>
<organism evidence="7 8">
    <name type="scientific">Novosphingobium fuchskuhlense</name>
    <dbReference type="NCBI Taxonomy" id="1117702"/>
    <lineage>
        <taxon>Bacteria</taxon>
        <taxon>Pseudomonadati</taxon>
        <taxon>Pseudomonadota</taxon>
        <taxon>Alphaproteobacteria</taxon>
        <taxon>Sphingomonadales</taxon>
        <taxon>Sphingomonadaceae</taxon>
        <taxon>Novosphingobium</taxon>
    </lineage>
</organism>
<feature type="signal peptide" evidence="5">
    <location>
        <begin position="1"/>
        <end position="26"/>
    </location>
</feature>
<gene>
    <name evidence="7" type="ORF">AQZ52_13675</name>
</gene>
<feature type="domain" description="Cytochrome c" evidence="6">
    <location>
        <begin position="25"/>
        <end position="117"/>
    </location>
</feature>
<protein>
    <submittedName>
        <fullName evidence="7">Cytochrome C</fullName>
    </submittedName>
</protein>
<dbReference type="GO" id="GO:0046872">
    <property type="term" value="F:metal ion binding"/>
    <property type="evidence" value="ECO:0007669"/>
    <property type="project" value="UniProtKB-KW"/>
</dbReference>
<accession>A0A124JU50</accession>
<feature type="chain" id="PRO_5007174824" evidence="5">
    <location>
        <begin position="27"/>
        <end position="157"/>
    </location>
</feature>
<dbReference type="InterPro" id="IPR009056">
    <property type="entry name" value="Cyt_c-like_dom"/>
</dbReference>
<evidence type="ECO:0000256" key="5">
    <source>
        <dbReference type="SAM" id="SignalP"/>
    </source>
</evidence>
<reference evidence="7 8" key="1">
    <citation type="submission" date="2015-10" db="EMBL/GenBank/DDBJ databases">
        <title>Draft genome sequence of Novosphingobium fuchskuhlense DSM 25065 isolated from a surface water sample of the southwest basin of Lake Grosse Fuchskuhle.</title>
        <authorList>
            <person name="Ruckert C."/>
            <person name="Winkler A."/>
            <person name="Glaeser J."/>
            <person name="Grossart H.-P."/>
            <person name="Kalinowski J."/>
            <person name="Glaeser S."/>
        </authorList>
    </citation>
    <scope>NUCLEOTIDE SEQUENCE [LARGE SCALE GENOMIC DNA]</scope>
    <source>
        <strain evidence="7 8">FNE08-7</strain>
    </source>
</reference>
<dbReference type="PROSITE" id="PS51007">
    <property type="entry name" value="CYTC"/>
    <property type="match status" value="1"/>
</dbReference>
<keyword evidence="8" id="KW-1185">Reference proteome</keyword>
<evidence type="ECO:0000313" key="7">
    <source>
        <dbReference type="EMBL" id="KUR70867.1"/>
    </source>
</evidence>
<dbReference type="GO" id="GO:0020037">
    <property type="term" value="F:heme binding"/>
    <property type="evidence" value="ECO:0007669"/>
    <property type="project" value="InterPro"/>
</dbReference>
<dbReference type="SUPFAM" id="SSF46626">
    <property type="entry name" value="Cytochrome c"/>
    <property type="match status" value="1"/>
</dbReference>
<keyword evidence="1 4" id="KW-0349">Heme</keyword>
<keyword evidence="5" id="KW-0732">Signal</keyword>
<dbReference type="Proteomes" id="UP000058012">
    <property type="component" value="Unassembled WGS sequence"/>
</dbReference>
<dbReference type="PANTHER" id="PTHR35008">
    <property type="entry name" value="BLL4482 PROTEIN-RELATED"/>
    <property type="match status" value="1"/>
</dbReference>
<dbReference type="EMBL" id="LLZS01000008">
    <property type="protein sequence ID" value="KUR70867.1"/>
    <property type="molecule type" value="Genomic_DNA"/>
</dbReference>
<evidence type="ECO:0000256" key="2">
    <source>
        <dbReference type="ARBA" id="ARBA00022723"/>
    </source>
</evidence>
<name>A0A124JU50_9SPHN</name>